<dbReference type="OrthoDB" id="9762689at2"/>
<feature type="compositionally biased region" description="Low complexity" evidence="1">
    <location>
        <begin position="462"/>
        <end position="474"/>
    </location>
</feature>
<proteinExistence type="predicted"/>
<evidence type="ECO:0000313" key="2">
    <source>
        <dbReference type="EMBL" id="EJD64996.1"/>
    </source>
</evidence>
<dbReference type="RefSeq" id="WP_007147935.1">
    <property type="nucleotide sequence ID" value="NZ_AKCI01000001.1"/>
</dbReference>
<keyword evidence="3" id="KW-1185">Reference proteome</keyword>
<dbReference type="EMBL" id="AGZS01000003">
    <property type="protein sequence ID" value="EJD64996.1"/>
    <property type="molecule type" value="Genomic_DNA"/>
</dbReference>
<organism evidence="2 3">
    <name type="scientific">Scardovia wiggsiae F0424</name>
    <dbReference type="NCBI Taxonomy" id="857290"/>
    <lineage>
        <taxon>Bacteria</taxon>
        <taxon>Bacillati</taxon>
        <taxon>Actinomycetota</taxon>
        <taxon>Actinomycetes</taxon>
        <taxon>Bifidobacteriales</taxon>
        <taxon>Bifidobacteriaceae</taxon>
        <taxon>Scardovia</taxon>
    </lineage>
</organism>
<dbReference type="Proteomes" id="UP000006415">
    <property type="component" value="Unassembled WGS sequence"/>
</dbReference>
<protein>
    <submittedName>
        <fullName evidence="2">Uncharacterized protein</fullName>
    </submittedName>
</protein>
<gene>
    <name evidence="2" type="ORF">HMPREF9156_00871</name>
</gene>
<accession>J0X0U5</accession>
<dbReference type="AlphaFoldDB" id="J0X0U5"/>
<feature type="compositionally biased region" description="Polar residues" evidence="1">
    <location>
        <begin position="26"/>
        <end position="35"/>
    </location>
</feature>
<feature type="compositionally biased region" description="Low complexity" evidence="1">
    <location>
        <begin position="118"/>
        <end position="132"/>
    </location>
</feature>
<evidence type="ECO:0000313" key="3">
    <source>
        <dbReference type="Proteomes" id="UP000006415"/>
    </source>
</evidence>
<feature type="compositionally biased region" description="Polar residues" evidence="1">
    <location>
        <begin position="64"/>
        <end position="74"/>
    </location>
</feature>
<feature type="compositionally biased region" description="Basic and acidic residues" evidence="1">
    <location>
        <begin position="475"/>
        <end position="485"/>
    </location>
</feature>
<dbReference type="eggNOG" id="COG1404">
    <property type="taxonomic scope" value="Bacteria"/>
</dbReference>
<sequence>MVPLLLALAAAAGLAVAYRIGMRQHNGPQGTQTSRIARGSHSARGDNSNPSASPGTDGREGSDAGSSGRVNSSGKGTGSDAGGDNSIEDFPGTDVYKPYIPSNSPRAPKDAERGQGAGSTAASDAGPSSAAGRKPRYGSYVKLTFVDQAERNGKTLPKVVNGELTVSKDDVPNAYGIDTEIFVNRNGFRNTEIRVKVPFYAEASHVHVSAQDYLSNTAAQVALTGASSDIHQITFADYLSQLKPHGAQISVNGTEVNSPVTAVDTKKAEVTVKLPGNRHISDLYMQVRGAKEYILRNSTLDDSNAQKYKFAYDSGTNTLRFSVDPLDRDCDIHTAVKDGAMPDLKKADISVGFGRDHHARFRELRVDNTKQAVDAGNSVKLKPGKHVFTLYFREPFRGKIKEVVVTDREHRTNLVRRGALFDVEEQKNGYYYYLGALLIGTELQSDSTIDIVYEDGPDSPAQGRGQDGLQGDQDASGRDKREERPSPGPNSSDTGSADPDAMKETNNLKDKYPAVFLESPGLLAVNSGMTTEGDMLDVTGFIGYVKDDDEIKDINVYLVDNRGNMVSDPVHLTKNDVTKKAISRRAGSAAYSGNAYLFSTRLKMTAFNINVKVEVTTRKGETASIVRRTFFDKLAPEVEYEVHDRAPDSDSVRLTVRSTDNSLKLGLYQDDSLIVDEDKTVISFADGGVEVVKEIVVPLKAGQNTITLKATDLANNQTVKRLYVYRTGE</sequence>
<feature type="compositionally biased region" description="Polar residues" evidence="1">
    <location>
        <begin position="45"/>
        <end position="54"/>
    </location>
</feature>
<feature type="region of interest" description="Disordered" evidence="1">
    <location>
        <begin position="24"/>
        <end position="134"/>
    </location>
</feature>
<feature type="region of interest" description="Disordered" evidence="1">
    <location>
        <begin position="451"/>
        <end position="504"/>
    </location>
</feature>
<dbReference type="HOGENOM" id="CLU_379868_0_0_11"/>
<dbReference type="STRING" id="857290.HMPREF9156_00871"/>
<comment type="caution">
    <text evidence="2">The sequence shown here is derived from an EMBL/GenBank/DDBJ whole genome shotgun (WGS) entry which is preliminary data.</text>
</comment>
<evidence type="ECO:0000256" key="1">
    <source>
        <dbReference type="SAM" id="MobiDB-lite"/>
    </source>
</evidence>
<name>J0X0U5_9BIFI</name>
<reference evidence="2 3" key="1">
    <citation type="submission" date="2012-01" db="EMBL/GenBank/DDBJ databases">
        <title>The Genome Sequence of Scardovia wiggsiae F0424.</title>
        <authorList>
            <consortium name="The Broad Institute Genome Sequencing Platform"/>
            <person name="Earl A."/>
            <person name="Ward D."/>
            <person name="Feldgarden M."/>
            <person name="Gevers D."/>
            <person name="Izard J."/>
            <person name="Ganesan A."/>
            <person name="Baranova O.V."/>
            <person name="Blanton J.M."/>
            <person name="Tanner A.C."/>
            <person name="Mathney J."/>
            <person name="Dewhirst F.E."/>
            <person name="Young S.K."/>
            <person name="Zeng Q."/>
            <person name="Gargeya S."/>
            <person name="Fitzgerald M."/>
            <person name="Haas B."/>
            <person name="Abouelleil A."/>
            <person name="Alvarado L."/>
            <person name="Arachchi H.M."/>
            <person name="Berlin A."/>
            <person name="Chapman S.B."/>
            <person name="Gearin G."/>
            <person name="Goldberg J."/>
            <person name="Griggs A."/>
            <person name="Gujja S."/>
            <person name="Hansen M."/>
            <person name="Heiman D."/>
            <person name="Howarth C."/>
            <person name="Larimer J."/>
            <person name="Lui A."/>
            <person name="MacDonald P.J.P."/>
            <person name="McCowen C."/>
            <person name="Montmayeur A."/>
            <person name="Murphy C."/>
            <person name="Neiman D."/>
            <person name="Pearson M."/>
            <person name="Priest M."/>
            <person name="Roberts A."/>
            <person name="Saif S."/>
            <person name="Shea T."/>
            <person name="Sisk P."/>
            <person name="Stolte C."/>
            <person name="Sykes S."/>
            <person name="Wortman J."/>
            <person name="Nusbaum C."/>
            <person name="Birren B."/>
        </authorList>
    </citation>
    <scope>NUCLEOTIDE SEQUENCE [LARGE SCALE GENOMIC DNA]</scope>
    <source>
        <strain evidence="2 3">F0424</strain>
    </source>
</reference>